<evidence type="ECO:0000313" key="1">
    <source>
        <dbReference type="EMBL" id="SFO12043.1"/>
    </source>
</evidence>
<gene>
    <name evidence="1" type="ORF">SAMN05216386_2662</name>
</gene>
<evidence type="ECO:0000313" key="2">
    <source>
        <dbReference type="Proteomes" id="UP000183107"/>
    </source>
</evidence>
<dbReference type="AlphaFoldDB" id="A0A1I5EL33"/>
<reference evidence="2" key="1">
    <citation type="submission" date="2016-10" db="EMBL/GenBank/DDBJ databases">
        <authorList>
            <person name="Varghese N."/>
        </authorList>
    </citation>
    <scope>NUCLEOTIDE SEQUENCE [LARGE SCALE GENOMIC DNA]</scope>
    <source>
        <strain evidence="2">Nsp8</strain>
    </source>
</reference>
<accession>A0A1I5EL33</accession>
<dbReference type="Proteomes" id="UP000183107">
    <property type="component" value="Unassembled WGS sequence"/>
</dbReference>
<sequence length="92" mass="10329">MVDRLTFDQAYELTDMLINKATKAQLAECARLLALNLAHHQIKQGEIPVDQTLALLRSFERSEEHFNLLMEGMLNLIGVLVNVSGGVIQTKH</sequence>
<dbReference type="RefSeq" id="WP_074798224.1">
    <property type="nucleotide sequence ID" value="NZ_FOVJ01000008.1"/>
</dbReference>
<keyword evidence="2" id="KW-1185">Reference proteome</keyword>
<proteinExistence type="predicted"/>
<dbReference type="EMBL" id="FOVJ01000008">
    <property type="protein sequence ID" value="SFO12043.1"/>
    <property type="molecule type" value="Genomic_DNA"/>
</dbReference>
<protein>
    <submittedName>
        <fullName evidence="1">Uncharacterized protein</fullName>
    </submittedName>
</protein>
<dbReference type="OrthoDB" id="8565671at2"/>
<organism evidence="1 2">
    <name type="scientific">Nitrosospira briensis</name>
    <dbReference type="NCBI Taxonomy" id="35799"/>
    <lineage>
        <taxon>Bacteria</taxon>
        <taxon>Pseudomonadati</taxon>
        <taxon>Pseudomonadota</taxon>
        <taxon>Betaproteobacteria</taxon>
        <taxon>Nitrosomonadales</taxon>
        <taxon>Nitrosomonadaceae</taxon>
        <taxon>Nitrosospira</taxon>
    </lineage>
</organism>
<name>A0A1I5EL33_9PROT</name>